<evidence type="ECO:0000313" key="2">
    <source>
        <dbReference type="EMBL" id="EED92083.1"/>
    </source>
</evidence>
<dbReference type="RefSeq" id="XP_002290331.1">
    <property type="nucleotide sequence ID" value="XM_002290295.1"/>
</dbReference>
<keyword evidence="3" id="KW-1185">Reference proteome</keyword>
<dbReference type="Proteomes" id="UP000001449">
    <property type="component" value="Chromosome 5"/>
</dbReference>
<feature type="compositionally biased region" description="Polar residues" evidence="1">
    <location>
        <begin position="179"/>
        <end position="188"/>
    </location>
</feature>
<evidence type="ECO:0000256" key="1">
    <source>
        <dbReference type="SAM" id="MobiDB-lite"/>
    </source>
</evidence>
<feature type="compositionally biased region" description="Polar residues" evidence="1">
    <location>
        <begin position="380"/>
        <end position="407"/>
    </location>
</feature>
<accession>B8C397</accession>
<gene>
    <name evidence="2" type="ORF">THAPSDRAFT_22811</name>
</gene>
<feature type="compositionally biased region" description="Low complexity" evidence="1">
    <location>
        <begin position="222"/>
        <end position="241"/>
    </location>
</feature>
<dbReference type="HOGENOM" id="CLU_415940_0_0_1"/>
<feature type="compositionally biased region" description="Low complexity" evidence="1">
    <location>
        <begin position="369"/>
        <end position="378"/>
    </location>
</feature>
<organism evidence="2 3">
    <name type="scientific">Thalassiosira pseudonana</name>
    <name type="common">Marine diatom</name>
    <name type="synonym">Cyclotella nana</name>
    <dbReference type="NCBI Taxonomy" id="35128"/>
    <lineage>
        <taxon>Eukaryota</taxon>
        <taxon>Sar</taxon>
        <taxon>Stramenopiles</taxon>
        <taxon>Ochrophyta</taxon>
        <taxon>Bacillariophyta</taxon>
        <taxon>Coscinodiscophyceae</taxon>
        <taxon>Thalassiosirophycidae</taxon>
        <taxon>Thalassiosirales</taxon>
        <taxon>Thalassiosiraceae</taxon>
        <taxon>Thalassiosira</taxon>
    </lineage>
</organism>
<reference evidence="2 3" key="2">
    <citation type="journal article" date="2008" name="Nature">
        <title>The Phaeodactylum genome reveals the evolutionary history of diatom genomes.</title>
        <authorList>
            <person name="Bowler C."/>
            <person name="Allen A.E."/>
            <person name="Badger J.H."/>
            <person name="Grimwood J."/>
            <person name="Jabbari K."/>
            <person name="Kuo A."/>
            <person name="Maheswari U."/>
            <person name="Martens C."/>
            <person name="Maumus F."/>
            <person name="Otillar R.P."/>
            <person name="Rayko E."/>
            <person name="Salamov A."/>
            <person name="Vandepoele K."/>
            <person name="Beszteri B."/>
            <person name="Gruber A."/>
            <person name="Heijde M."/>
            <person name="Katinka M."/>
            <person name="Mock T."/>
            <person name="Valentin K."/>
            <person name="Verret F."/>
            <person name="Berges J.A."/>
            <person name="Brownlee C."/>
            <person name="Cadoret J.P."/>
            <person name="Chiovitti A."/>
            <person name="Choi C.J."/>
            <person name="Coesel S."/>
            <person name="De Martino A."/>
            <person name="Detter J.C."/>
            <person name="Durkin C."/>
            <person name="Falciatore A."/>
            <person name="Fournet J."/>
            <person name="Haruta M."/>
            <person name="Huysman M.J."/>
            <person name="Jenkins B.D."/>
            <person name="Jiroutova K."/>
            <person name="Jorgensen R.E."/>
            <person name="Joubert Y."/>
            <person name="Kaplan A."/>
            <person name="Kroger N."/>
            <person name="Kroth P.G."/>
            <person name="La Roche J."/>
            <person name="Lindquist E."/>
            <person name="Lommer M."/>
            <person name="Martin-Jezequel V."/>
            <person name="Lopez P.J."/>
            <person name="Lucas S."/>
            <person name="Mangogna M."/>
            <person name="McGinnis K."/>
            <person name="Medlin L.K."/>
            <person name="Montsant A."/>
            <person name="Oudot-Le Secq M.P."/>
            <person name="Napoli C."/>
            <person name="Obornik M."/>
            <person name="Parker M.S."/>
            <person name="Petit J.L."/>
            <person name="Porcel B.M."/>
            <person name="Poulsen N."/>
            <person name="Robison M."/>
            <person name="Rychlewski L."/>
            <person name="Rynearson T.A."/>
            <person name="Schmutz J."/>
            <person name="Shapiro H."/>
            <person name="Siaut M."/>
            <person name="Stanley M."/>
            <person name="Sussman M.R."/>
            <person name="Taylor A.R."/>
            <person name="Vardi A."/>
            <person name="von Dassow P."/>
            <person name="Vyverman W."/>
            <person name="Willis A."/>
            <person name="Wyrwicz L.S."/>
            <person name="Rokhsar D.S."/>
            <person name="Weissenbach J."/>
            <person name="Armbrust E.V."/>
            <person name="Green B.R."/>
            <person name="Van de Peer Y."/>
            <person name="Grigoriev I.V."/>
        </authorList>
    </citation>
    <scope>NUCLEOTIDE SEQUENCE [LARGE SCALE GENOMIC DNA]</scope>
    <source>
        <strain evidence="2 3">CCMP1335</strain>
    </source>
</reference>
<dbReference type="AlphaFoldDB" id="B8C397"/>
<feature type="region of interest" description="Disordered" evidence="1">
    <location>
        <begin position="203"/>
        <end position="262"/>
    </location>
</feature>
<dbReference type="PaxDb" id="35128-Thaps22811"/>
<dbReference type="InParanoid" id="B8C397"/>
<evidence type="ECO:0000313" key="3">
    <source>
        <dbReference type="Proteomes" id="UP000001449"/>
    </source>
</evidence>
<protein>
    <submittedName>
        <fullName evidence="2">Uncharacterized protein</fullName>
    </submittedName>
</protein>
<dbReference type="GeneID" id="7445167"/>
<feature type="compositionally biased region" description="Polar residues" evidence="1">
    <location>
        <begin position="434"/>
        <end position="450"/>
    </location>
</feature>
<dbReference type="OMA" id="CEYQDIC"/>
<feature type="region of interest" description="Disordered" evidence="1">
    <location>
        <begin position="369"/>
        <end position="452"/>
    </location>
</feature>
<feature type="region of interest" description="Disordered" evidence="1">
    <location>
        <begin position="275"/>
        <end position="307"/>
    </location>
</feature>
<feature type="compositionally biased region" description="Low complexity" evidence="1">
    <location>
        <begin position="415"/>
        <end position="428"/>
    </location>
</feature>
<feature type="region of interest" description="Disordered" evidence="1">
    <location>
        <begin position="96"/>
        <end position="120"/>
    </location>
</feature>
<feature type="compositionally biased region" description="Low complexity" evidence="1">
    <location>
        <begin position="293"/>
        <end position="307"/>
    </location>
</feature>
<feature type="region of interest" description="Disordered" evidence="1">
    <location>
        <begin position="168"/>
        <end position="188"/>
    </location>
</feature>
<dbReference type="EMBL" id="CM000642">
    <property type="protein sequence ID" value="EED92083.1"/>
    <property type="molecule type" value="Genomic_DNA"/>
</dbReference>
<proteinExistence type="predicted"/>
<sequence>MALTFVIPKCSTLKIDYDHSMLLSRCHNSKPQTESRSSYIIPLQTTSTMIKASYTVMLISAITIVGPIIGIEATDSRQGALNSRRLYKQGVSRGKSFTLSPTEAHPKSRAPATVETDMPTYDFPSRSPTLSFDMWLLSSGPTSEPPFYTNLPTKTPSAEPQIDQMITSAPFAGSPTPKPTCNYSHSSSANTNYFSKASKAPSSLAVSPAGAGSRKPTKLAKTTKVPVVHTTTSDKPSTTPSEVNDVDQSLIESPSTSPSDINTIIIPSSAPSILVKDGPASSAPSKHPVTLHPSKAPSTTSPTPSCKSTKWHPNIGFHVCSNRLDDYLASWATPEMRENYFHNSLEECCNAVFGTSACEYQDICVSPSPTVSPSLPEPTQVPSKSPSHEPTSSPTLSPINPTMTPSKNPTPSPSVHPSSQPSSVPSLPFVDTLPPTSFKDSTTPTYSPSQPILPIVPEPTPSPIADIIDLNPTTTCVCTSTPTEAPTTGFPTTPPKISLFSPGPSSEPPYYTTLPTKAPVSTDFLATPSPSFGSTPTVSKETTGPPTMPAKRYIINMIKQLGSNDFKHLVYTSRSETECSPTIIRGRTATFCKLDCIETARLFEGDTMIRETYESYVTDCNDEDEDIISPRNIVFDATEKDGDIVDVVDGKDGYIRYGSN</sequence>
<dbReference type="KEGG" id="tps:THAPSDRAFT_22811"/>
<name>B8C397_THAPS</name>
<reference evidence="2 3" key="1">
    <citation type="journal article" date="2004" name="Science">
        <title>The genome of the diatom Thalassiosira pseudonana: ecology, evolution, and metabolism.</title>
        <authorList>
            <person name="Armbrust E.V."/>
            <person name="Berges J.A."/>
            <person name="Bowler C."/>
            <person name="Green B.R."/>
            <person name="Martinez D."/>
            <person name="Putnam N.H."/>
            <person name="Zhou S."/>
            <person name="Allen A.E."/>
            <person name="Apt K.E."/>
            <person name="Bechner M."/>
            <person name="Brzezinski M.A."/>
            <person name="Chaal B.K."/>
            <person name="Chiovitti A."/>
            <person name="Davis A.K."/>
            <person name="Demarest M.S."/>
            <person name="Detter J.C."/>
            <person name="Glavina T."/>
            <person name="Goodstein D."/>
            <person name="Hadi M.Z."/>
            <person name="Hellsten U."/>
            <person name="Hildebrand M."/>
            <person name="Jenkins B.D."/>
            <person name="Jurka J."/>
            <person name="Kapitonov V.V."/>
            <person name="Kroger N."/>
            <person name="Lau W.W."/>
            <person name="Lane T.W."/>
            <person name="Larimer F.W."/>
            <person name="Lippmeier J.C."/>
            <person name="Lucas S."/>
            <person name="Medina M."/>
            <person name="Montsant A."/>
            <person name="Obornik M."/>
            <person name="Parker M.S."/>
            <person name="Palenik B."/>
            <person name="Pazour G.J."/>
            <person name="Richardson P.M."/>
            <person name="Rynearson T.A."/>
            <person name="Saito M.A."/>
            <person name="Schwartz D.C."/>
            <person name="Thamatrakoln K."/>
            <person name="Valentin K."/>
            <person name="Vardi A."/>
            <person name="Wilkerson F.P."/>
            <person name="Rokhsar D.S."/>
        </authorList>
    </citation>
    <scope>NUCLEOTIDE SEQUENCE [LARGE SCALE GENOMIC DNA]</scope>
    <source>
        <strain evidence="2 3">CCMP1335</strain>
    </source>
</reference>
<feature type="compositionally biased region" description="Polar residues" evidence="1">
    <location>
        <begin position="246"/>
        <end position="262"/>
    </location>
</feature>